<dbReference type="PANTHER" id="PTHR11081">
    <property type="entry name" value="FLAP ENDONUCLEASE FAMILY MEMBER"/>
    <property type="match status" value="1"/>
</dbReference>
<dbReference type="Pfam" id="PF00867">
    <property type="entry name" value="XPG_I"/>
    <property type="match status" value="1"/>
</dbReference>
<comment type="caution">
    <text evidence="2">The sequence shown here is derived from an EMBL/GenBank/DDBJ whole genome shotgun (WGS) entry which is preliminary data.</text>
</comment>
<dbReference type="InterPro" id="IPR036279">
    <property type="entry name" value="5-3_exonuclease_C_sf"/>
</dbReference>
<dbReference type="Gene3D" id="3.40.50.1010">
    <property type="entry name" value="5'-nuclease"/>
    <property type="match status" value="1"/>
</dbReference>
<dbReference type="GO" id="GO:0006281">
    <property type="term" value="P:DNA repair"/>
    <property type="evidence" value="ECO:0007669"/>
    <property type="project" value="UniProtKB-ARBA"/>
</dbReference>
<protein>
    <submittedName>
        <fullName evidence="2">PIN domain-like protein</fullName>
    </submittedName>
</protein>
<dbReference type="SUPFAM" id="SSF88723">
    <property type="entry name" value="PIN domain-like"/>
    <property type="match status" value="1"/>
</dbReference>
<dbReference type="InterPro" id="IPR006086">
    <property type="entry name" value="XPG-I_dom"/>
</dbReference>
<dbReference type="PRINTS" id="PR00853">
    <property type="entry name" value="XPGRADSUPER"/>
</dbReference>
<evidence type="ECO:0000313" key="3">
    <source>
        <dbReference type="Proteomes" id="UP000053558"/>
    </source>
</evidence>
<dbReference type="KEGG" id="cput:CONPUDRAFT_19195"/>
<feature type="non-terminal residue" evidence="2">
    <location>
        <position position="242"/>
    </location>
</feature>
<dbReference type="PANTHER" id="PTHR11081:SF75">
    <property type="entry name" value="ENDONUCLEASE, PUTATIVE (AFU_ORTHOLOGUE AFUA_3G13260)-RELATED"/>
    <property type="match status" value="1"/>
</dbReference>
<dbReference type="SMART" id="SM00484">
    <property type="entry name" value="XPGI"/>
    <property type="match status" value="1"/>
</dbReference>
<dbReference type="EMBL" id="JH711575">
    <property type="protein sequence ID" value="EIW84105.1"/>
    <property type="molecule type" value="Genomic_DNA"/>
</dbReference>
<dbReference type="InterPro" id="IPR006084">
    <property type="entry name" value="XPG/Rad2"/>
</dbReference>
<dbReference type="GeneID" id="19206504"/>
<accession>A0A5M3MZN5</accession>
<name>A0A5M3MZN5_CONPW</name>
<keyword evidence="3" id="KW-1185">Reference proteome</keyword>
<evidence type="ECO:0000259" key="1">
    <source>
        <dbReference type="SMART" id="SM00484"/>
    </source>
</evidence>
<gene>
    <name evidence="2" type="ORF">CONPUDRAFT_19195</name>
</gene>
<dbReference type="GO" id="GO:0017108">
    <property type="term" value="F:5'-flap endonuclease activity"/>
    <property type="evidence" value="ECO:0007669"/>
    <property type="project" value="TreeGrafter"/>
</dbReference>
<dbReference type="AlphaFoldDB" id="A0A5M3MZN5"/>
<dbReference type="OrthoDB" id="2959108at2759"/>
<proteinExistence type="predicted"/>
<dbReference type="Proteomes" id="UP000053558">
    <property type="component" value="Unassembled WGS sequence"/>
</dbReference>
<dbReference type="SUPFAM" id="SSF47807">
    <property type="entry name" value="5' to 3' exonuclease, C-terminal subdomain"/>
    <property type="match status" value="1"/>
</dbReference>
<feature type="non-terminal residue" evidence="2">
    <location>
        <position position="1"/>
    </location>
</feature>
<dbReference type="OMA" id="RELCECH"/>
<dbReference type="CDD" id="cd09870">
    <property type="entry name" value="PIN_YEN1"/>
    <property type="match status" value="1"/>
</dbReference>
<organism evidence="2 3">
    <name type="scientific">Coniophora puteana (strain RWD-64-598)</name>
    <name type="common">Brown rot fungus</name>
    <dbReference type="NCBI Taxonomy" id="741705"/>
    <lineage>
        <taxon>Eukaryota</taxon>
        <taxon>Fungi</taxon>
        <taxon>Dikarya</taxon>
        <taxon>Basidiomycota</taxon>
        <taxon>Agaricomycotina</taxon>
        <taxon>Agaricomycetes</taxon>
        <taxon>Agaricomycetidae</taxon>
        <taxon>Boletales</taxon>
        <taxon>Coniophorineae</taxon>
        <taxon>Coniophoraceae</taxon>
        <taxon>Coniophora</taxon>
    </lineage>
</organism>
<evidence type="ECO:0000313" key="2">
    <source>
        <dbReference type="EMBL" id="EIW84105.1"/>
    </source>
</evidence>
<feature type="domain" description="XPG-I" evidence="1">
    <location>
        <begin position="70"/>
        <end position="133"/>
    </location>
</feature>
<reference evidence="3" key="1">
    <citation type="journal article" date="2012" name="Science">
        <title>The Paleozoic origin of enzymatic lignin decomposition reconstructed from 31 fungal genomes.</title>
        <authorList>
            <person name="Floudas D."/>
            <person name="Binder M."/>
            <person name="Riley R."/>
            <person name="Barry K."/>
            <person name="Blanchette R.A."/>
            <person name="Henrissat B."/>
            <person name="Martinez A.T."/>
            <person name="Otillar R."/>
            <person name="Spatafora J.W."/>
            <person name="Yadav J.S."/>
            <person name="Aerts A."/>
            <person name="Benoit I."/>
            <person name="Boyd A."/>
            <person name="Carlson A."/>
            <person name="Copeland A."/>
            <person name="Coutinho P.M."/>
            <person name="de Vries R.P."/>
            <person name="Ferreira P."/>
            <person name="Findley K."/>
            <person name="Foster B."/>
            <person name="Gaskell J."/>
            <person name="Glotzer D."/>
            <person name="Gorecki P."/>
            <person name="Heitman J."/>
            <person name="Hesse C."/>
            <person name="Hori C."/>
            <person name="Igarashi K."/>
            <person name="Jurgens J.A."/>
            <person name="Kallen N."/>
            <person name="Kersten P."/>
            <person name="Kohler A."/>
            <person name="Kuees U."/>
            <person name="Kumar T.K.A."/>
            <person name="Kuo A."/>
            <person name="LaButti K."/>
            <person name="Larrondo L.F."/>
            <person name="Lindquist E."/>
            <person name="Ling A."/>
            <person name="Lombard V."/>
            <person name="Lucas S."/>
            <person name="Lundell T."/>
            <person name="Martin R."/>
            <person name="McLaughlin D.J."/>
            <person name="Morgenstern I."/>
            <person name="Morin E."/>
            <person name="Murat C."/>
            <person name="Nagy L.G."/>
            <person name="Nolan M."/>
            <person name="Ohm R.A."/>
            <person name="Patyshakuliyeva A."/>
            <person name="Rokas A."/>
            <person name="Ruiz-Duenas F.J."/>
            <person name="Sabat G."/>
            <person name="Salamov A."/>
            <person name="Samejima M."/>
            <person name="Schmutz J."/>
            <person name="Slot J.C."/>
            <person name="St John F."/>
            <person name="Stenlid J."/>
            <person name="Sun H."/>
            <person name="Sun S."/>
            <person name="Syed K."/>
            <person name="Tsang A."/>
            <person name="Wiebenga A."/>
            <person name="Young D."/>
            <person name="Pisabarro A."/>
            <person name="Eastwood D.C."/>
            <person name="Martin F."/>
            <person name="Cullen D."/>
            <person name="Grigoriev I.V."/>
            <person name="Hibbett D.S."/>
        </authorList>
    </citation>
    <scope>NUCLEOTIDE SEQUENCE [LARGE SCALE GENOMIC DNA]</scope>
    <source>
        <strain evidence="3">RWD-64-598 SS2</strain>
    </source>
</reference>
<dbReference type="RefSeq" id="XP_007765214.1">
    <property type="nucleotide sequence ID" value="XM_007767024.1"/>
</dbReference>
<sequence length="242" mass="26750">VCPVFRHNHANAGQNPELRALLGKLGCLVRLPVLPHFVFDGADRPKVKRGKTVERNVPHYLTNGFCSLIKAFGFTYLWAPGEAEAELAAMNKYTVVDAVMTNDSDAFVFGTRRLVRQLVKVYTVGRIQEKTGLSNDALLLIALVRGGDYDTVGLKGAGIELAYEIASHTSLAEKLGAMIRGESFDRFADSLAGWRNEFREVLSLNRLGVLSRRHPHVASDISEAFPSFNVLRSYVSPQTSWS</sequence>
<dbReference type="InterPro" id="IPR029060">
    <property type="entry name" value="PIN-like_dom_sf"/>
</dbReference>